<evidence type="ECO:0000256" key="5">
    <source>
        <dbReference type="ARBA" id="ARBA00022692"/>
    </source>
</evidence>
<feature type="transmembrane region" description="Helical" evidence="9">
    <location>
        <begin position="75"/>
        <end position="97"/>
    </location>
</feature>
<evidence type="ECO:0000256" key="7">
    <source>
        <dbReference type="ARBA" id="ARBA00023136"/>
    </source>
</evidence>
<dbReference type="PANTHER" id="PTHR43840:SF15">
    <property type="entry name" value="MITOCHONDRIAL METAL TRANSPORTER 1-RELATED"/>
    <property type="match status" value="1"/>
</dbReference>
<comment type="similarity">
    <text evidence="2">Belongs to the cation diffusion facilitator (CDF) transporter (TC 2.A.4) family.</text>
</comment>
<keyword evidence="3" id="KW-0813">Transport</keyword>
<comment type="subcellular location">
    <subcellularLocation>
        <location evidence="1">Cell membrane</location>
        <topology evidence="1">Multi-pass membrane protein</topology>
    </subcellularLocation>
</comment>
<keyword evidence="7 9" id="KW-0472">Membrane</keyword>
<evidence type="ECO:0000256" key="8">
    <source>
        <dbReference type="ARBA" id="ARBA00068882"/>
    </source>
</evidence>
<dbReference type="InterPro" id="IPR002524">
    <property type="entry name" value="Cation_efflux"/>
</dbReference>
<dbReference type="GO" id="GO:0006882">
    <property type="term" value="P:intracellular zinc ion homeostasis"/>
    <property type="evidence" value="ECO:0007669"/>
    <property type="project" value="TreeGrafter"/>
</dbReference>
<feature type="domain" description="Cation efflux protein transmembrane" evidence="10">
    <location>
        <begin position="11"/>
        <end position="202"/>
    </location>
</feature>
<dbReference type="GO" id="GO:0015093">
    <property type="term" value="F:ferrous iron transmembrane transporter activity"/>
    <property type="evidence" value="ECO:0007669"/>
    <property type="project" value="TreeGrafter"/>
</dbReference>
<evidence type="ECO:0000256" key="3">
    <source>
        <dbReference type="ARBA" id="ARBA00022448"/>
    </source>
</evidence>
<dbReference type="RefSeq" id="WP_184706162.1">
    <property type="nucleotide sequence ID" value="NZ_JACHBG010000007.1"/>
</dbReference>
<feature type="domain" description="Cation efflux protein cytoplasmic" evidence="11">
    <location>
        <begin position="207"/>
        <end position="284"/>
    </location>
</feature>
<reference evidence="12 13" key="1">
    <citation type="submission" date="2020-08" db="EMBL/GenBank/DDBJ databases">
        <title>Genomic Encyclopedia of Type Strains, Phase IV (KMG-V): Genome sequencing to study the core and pangenomes of soil and plant-associated prokaryotes.</title>
        <authorList>
            <person name="Whitman W."/>
        </authorList>
    </citation>
    <scope>NUCLEOTIDE SEQUENCE [LARGE SCALE GENOMIC DNA]</scope>
    <source>
        <strain evidence="12 13">SEMIA 4060</strain>
    </source>
</reference>
<dbReference type="InterPro" id="IPR027470">
    <property type="entry name" value="Cation_efflux_CTD"/>
</dbReference>
<dbReference type="Gene3D" id="3.30.70.1350">
    <property type="entry name" value="Cation efflux protein, cytoplasmic domain"/>
    <property type="match status" value="1"/>
</dbReference>
<keyword evidence="6 9" id="KW-1133">Transmembrane helix</keyword>
<evidence type="ECO:0000259" key="11">
    <source>
        <dbReference type="Pfam" id="PF16916"/>
    </source>
</evidence>
<feature type="transmembrane region" description="Helical" evidence="9">
    <location>
        <begin position="7"/>
        <end position="28"/>
    </location>
</feature>
<keyword evidence="5 9" id="KW-0812">Transmembrane</keyword>
<feature type="transmembrane region" description="Helical" evidence="9">
    <location>
        <begin position="109"/>
        <end position="129"/>
    </location>
</feature>
<sequence length="295" mass="31259">MERSLKIALGSFFVSLVVLAIKYAAYWITGSVALLSDALESIINVVSALAVILSVKIASQPPDEEHPYGHHKAEYLSAVLVGSLIVVAALAIMHEAYMGFLHPKPIDAAWTGLAVSSIATIINVAWASLLIRQGRIQRSASLVADGKHLMADVVTSVGVVVGVVLVVLTGITQLDAAIAALVAVHVLWSGWGVLKESASGLLDEAAPPEELARIKEIISLNADDAIEAHALRTRHAGKATFIDFHLVVSAEMSVGQSHDICDKIEDALRKAISGAIVTIHVEPEHKAKHKGIIVV</sequence>
<dbReference type="NCBIfam" id="TIGR01297">
    <property type="entry name" value="CDF"/>
    <property type="match status" value="1"/>
</dbReference>
<evidence type="ECO:0000256" key="2">
    <source>
        <dbReference type="ARBA" id="ARBA00008114"/>
    </source>
</evidence>
<evidence type="ECO:0000256" key="4">
    <source>
        <dbReference type="ARBA" id="ARBA00022475"/>
    </source>
</evidence>
<dbReference type="InterPro" id="IPR050291">
    <property type="entry name" value="CDF_Transporter"/>
</dbReference>
<evidence type="ECO:0000256" key="6">
    <source>
        <dbReference type="ARBA" id="ARBA00022989"/>
    </source>
</evidence>
<dbReference type="FunFam" id="3.30.70.1350:FF:000002">
    <property type="entry name" value="Ferrous-iron efflux pump FieF"/>
    <property type="match status" value="1"/>
</dbReference>
<evidence type="ECO:0000256" key="1">
    <source>
        <dbReference type="ARBA" id="ARBA00004651"/>
    </source>
</evidence>
<evidence type="ECO:0000313" key="13">
    <source>
        <dbReference type="Proteomes" id="UP000565576"/>
    </source>
</evidence>
<evidence type="ECO:0000256" key="9">
    <source>
        <dbReference type="SAM" id="Phobius"/>
    </source>
</evidence>
<accession>A0A7X0MD74</accession>
<evidence type="ECO:0000259" key="10">
    <source>
        <dbReference type="Pfam" id="PF01545"/>
    </source>
</evidence>
<dbReference type="AlphaFoldDB" id="A0A7X0MD74"/>
<dbReference type="Pfam" id="PF01545">
    <property type="entry name" value="Cation_efflux"/>
    <property type="match status" value="1"/>
</dbReference>
<dbReference type="Pfam" id="PF16916">
    <property type="entry name" value="ZT_dimer"/>
    <property type="match status" value="1"/>
</dbReference>
<gene>
    <name evidence="12" type="ORF">GGD46_003619</name>
</gene>
<organism evidence="12 13">
    <name type="scientific">Rhizobium lusitanum</name>
    <dbReference type="NCBI Taxonomy" id="293958"/>
    <lineage>
        <taxon>Bacteria</taxon>
        <taxon>Pseudomonadati</taxon>
        <taxon>Pseudomonadota</taxon>
        <taxon>Alphaproteobacteria</taxon>
        <taxon>Hyphomicrobiales</taxon>
        <taxon>Rhizobiaceae</taxon>
        <taxon>Rhizobium/Agrobacterium group</taxon>
        <taxon>Rhizobium</taxon>
    </lineage>
</organism>
<dbReference type="Gene3D" id="1.20.1510.10">
    <property type="entry name" value="Cation efflux protein transmembrane domain"/>
    <property type="match status" value="1"/>
</dbReference>
<feature type="transmembrane region" description="Helical" evidence="9">
    <location>
        <begin position="34"/>
        <end position="55"/>
    </location>
</feature>
<dbReference type="GO" id="GO:0005886">
    <property type="term" value="C:plasma membrane"/>
    <property type="evidence" value="ECO:0007669"/>
    <property type="project" value="UniProtKB-SubCell"/>
</dbReference>
<keyword evidence="4" id="KW-1003">Cell membrane</keyword>
<name>A0A7X0MD74_9HYPH</name>
<evidence type="ECO:0000313" key="12">
    <source>
        <dbReference type="EMBL" id="MBB6486324.1"/>
    </source>
</evidence>
<dbReference type="SUPFAM" id="SSF161111">
    <property type="entry name" value="Cation efflux protein transmembrane domain-like"/>
    <property type="match status" value="1"/>
</dbReference>
<proteinExistence type="inferred from homology"/>
<dbReference type="InterPro" id="IPR058533">
    <property type="entry name" value="Cation_efflux_TM"/>
</dbReference>
<dbReference type="PANTHER" id="PTHR43840">
    <property type="entry name" value="MITOCHONDRIAL METAL TRANSPORTER 1-RELATED"/>
    <property type="match status" value="1"/>
</dbReference>
<dbReference type="SUPFAM" id="SSF160240">
    <property type="entry name" value="Cation efflux protein cytoplasmic domain-like"/>
    <property type="match status" value="1"/>
</dbReference>
<dbReference type="Proteomes" id="UP000565576">
    <property type="component" value="Unassembled WGS sequence"/>
</dbReference>
<dbReference type="EMBL" id="JACHBG010000007">
    <property type="protein sequence ID" value="MBB6486324.1"/>
    <property type="molecule type" value="Genomic_DNA"/>
</dbReference>
<protein>
    <recommendedName>
        <fullName evidence="8">Protein p34</fullName>
    </recommendedName>
</protein>
<feature type="transmembrane region" description="Helical" evidence="9">
    <location>
        <begin position="149"/>
        <end position="171"/>
    </location>
</feature>
<dbReference type="InterPro" id="IPR036837">
    <property type="entry name" value="Cation_efflux_CTD_sf"/>
</dbReference>
<dbReference type="GO" id="GO:0015341">
    <property type="term" value="F:zinc efflux antiporter activity"/>
    <property type="evidence" value="ECO:0007669"/>
    <property type="project" value="TreeGrafter"/>
</dbReference>
<comment type="caution">
    <text evidence="12">The sequence shown here is derived from an EMBL/GenBank/DDBJ whole genome shotgun (WGS) entry which is preliminary data.</text>
</comment>
<dbReference type="InterPro" id="IPR027469">
    <property type="entry name" value="Cation_efflux_TMD_sf"/>
</dbReference>
<dbReference type="GO" id="GO:0015086">
    <property type="term" value="F:cadmium ion transmembrane transporter activity"/>
    <property type="evidence" value="ECO:0007669"/>
    <property type="project" value="TreeGrafter"/>
</dbReference>